<feature type="non-terminal residue" evidence="3">
    <location>
        <position position="1"/>
    </location>
</feature>
<proteinExistence type="predicted"/>
<dbReference type="InterPro" id="IPR041588">
    <property type="entry name" value="Integrase_H2C2"/>
</dbReference>
<dbReference type="Pfam" id="PF17921">
    <property type="entry name" value="Integrase_H2C2"/>
    <property type="match status" value="1"/>
</dbReference>
<dbReference type="GO" id="GO:0015074">
    <property type="term" value="P:DNA integration"/>
    <property type="evidence" value="ECO:0007669"/>
    <property type="project" value="InterPro"/>
</dbReference>
<dbReference type="InterPro" id="IPR012337">
    <property type="entry name" value="RNaseH-like_sf"/>
</dbReference>
<gene>
    <name evidence="3" type="ORF">g.14082</name>
</gene>
<dbReference type="SUPFAM" id="SSF53098">
    <property type="entry name" value="Ribonuclease H-like"/>
    <property type="match status" value="1"/>
</dbReference>
<dbReference type="GO" id="GO:0003964">
    <property type="term" value="F:RNA-directed DNA polymerase activity"/>
    <property type="evidence" value="ECO:0007669"/>
    <property type="project" value="UniProtKB-EC"/>
</dbReference>
<dbReference type="PANTHER" id="PTHR37984">
    <property type="entry name" value="PROTEIN CBG26694"/>
    <property type="match status" value="1"/>
</dbReference>
<protein>
    <recommendedName>
        <fullName evidence="1">RNA-directed DNA polymerase</fullName>
        <ecNumber evidence="1">2.7.7.49</ecNumber>
    </recommendedName>
</protein>
<dbReference type="GO" id="GO:0003676">
    <property type="term" value="F:nucleic acid binding"/>
    <property type="evidence" value="ECO:0007669"/>
    <property type="project" value="InterPro"/>
</dbReference>
<reference evidence="3" key="1">
    <citation type="submission" date="2015-09" db="EMBL/GenBank/DDBJ databases">
        <title>De novo assembly of Pectinophora gossypiella (Pink Bollworm) gut transcriptome.</title>
        <authorList>
            <person name="Tassone E.E."/>
        </authorList>
    </citation>
    <scope>NUCLEOTIDE SEQUENCE</scope>
</reference>
<dbReference type="PROSITE" id="PS50994">
    <property type="entry name" value="INTEGRASE"/>
    <property type="match status" value="1"/>
</dbReference>
<dbReference type="PANTHER" id="PTHR37984:SF5">
    <property type="entry name" value="PROTEIN NYNRIN-LIKE"/>
    <property type="match status" value="1"/>
</dbReference>
<organism evidence="3">
    <name type="scientific">Pectinophora gossypiella</name>
    <name type="common">Cotton pink bollworm</name>
    <name type="synonym">Depressaria gossypiella</name>
    <dbReference type="NCBI Taxonomy" id="13191"/>
    <lineage>
        <taxon>Eukaryota</taxon>
        <taxon>Metazoa</taxon>
        <taxon>Ecdysozoa</taxon>
        <taxon>Arthropoda</taxon>
        <taxon>Hexapoda</taxon>
        <taxon>Insecta</taxon>
        <taxon>Pterygota</taxon>
        <taxon>Neoptera</taxon>
        <taxon>Endopterygota</taxon>
        <taxon>Lepidoptera</taxon>
        <taxon>Glossata</taxon>
        <taxon>Ditrysia</taxon>
        <taxon>Gelechioidea</taxon>
        <taxon>Gelechiidae</taxon>
        <taxon>Apatetrinae</taxon>
        <taxon>Pectinophora</taxon>
    </lineage>
</organism>
<dbReference type="EC" id="2.7.7.49" evidence="1"/>
<dbReference type="InterPro" id="IPR050951">
    <property type="entry name" value="Retrovirus_Pol_polyprotein"/>
</dbReference>
<feature type="domain" description="Integrase catalytic" evidence="2">
    <location>
        <begin position="190"/>
        <end position="312"/>
    </location>
</feature>
<dbReference type="InterPro" id="IPR036397">
    <property type="entry name" value="RNaseH_sf"/>
</dbReference>
<dbReference type="EMBL" id="GDQN01005822">
    <property type="protein sequence ID" value="JAT85232.1"/>
    <property type="molecule type" value="Transcribed_RNA"/>
</dbReference>
<evidence type="ECO:0000259" key="2">
    <source>
        <dbReference type="PROSITE" id="PS50994"/>
    </source>
</evidence>
<sequence length="451" mass="52009">KLVHGIRDSNIVQIFSPADVNNMNEVKRKNVGTTGLNNHEEANNIFKRNFEQKLLDYDETHQGSMRKPWFQKRVVEVIQQLKKAKALNPGERRAQMDYYYTAKYDVLTTEDKDHLIFRRYDSEEPTVYIIPREQYFNKLSEVHESCGHAGRDKMIHIIKNKFYIPKKAIEIFVSLCPTCRMYRNAPKRSSIMNPANVRYNAKGQFDIIDLQYCADGDYKWLLSYQDNATKFTLLRPLKTKNISDVAMELVNIFTTFGSPNVLQSEMGHDLTEKVIKEITALWPASNIVQGCGPNPRKPQGRTESQDIENLLQSWMHEKNSTNWTLGCMFVQYQKNNTLHPLTGKSSYQALFGCEPNIPLNLPCVIVSVKSEQNLDNDSVPISPIEVPIEFDSGCSTTVLKPESKYLPPENVEYDKVFLTNIKIETTDPEEHSDEEKFDINEIHKGVKRKKC</sequence>
<evidence type="ECO:0000256" key="1">
    <source>
        <dbReference type="ARBA" id="ARBA00012493"/>
    </source>
</evidence>
<dbReference type="OrthoDB" id="2499658at2759"/>
<dbReference type="Gene3D" id="3.30.420.10">
    <property type="entry name" value="Ribonuclease H-like superfamily/Ribonuclease H"/>
    <property type="match status" value="1"/>
</dbReference>
<name>A0A1E1WE09_PECGO</name>
<dbReference type="InterPro" id="IPR001584">
    <property type="entry name" value="Integrase_cat-core"/>
</dbReference>
<dbReference type="AlphaFoldDB" id="A0A1E1WE09"/>
<evidence type="ECO:0000313" key="3">
    <source>
        <dbReference type="EMBL" id="JAT85232.1"/>
    </source>
</evidence>
<accession>A0A1E1WE09</accession>
<dbReference type="Gene3D" id="1.10.340.70">
    <property type="match status" value="1"/>
</dbReference>